<evidence type="ECO:0000256" key="7">
    <source>
        <dbReference type="ARBA" id="ARBA00022737"/>
    </source>
</evidence>
<dbReference type="InterPro" id="IPR011009">
    <property type="entry name" value="Kinase-like_dom_sf"/>
</dbReference>
<protein>
    <submittedName>
        <fullName evidence="21">Putative cysteine-rich receptor-like protein kinase 35-like</fullName>
    </submittedName>
</protein>
<evidence type="ECO:0000259" key="20">
    <source>
        <dbReference type="PROSITE" id="PS51473"/>
    </source>
</evidence>
<dbReference type="PROSITE" id="PS00107">
    <property type="entry name" value="PROTEIN_KINASE_ATP"/>
    <property type="match status" value="1"/>
</dbReference>
<dbReference type="InterPro" id="IPR000719">
    <property type="entry name" value="Prot_kinase_dom"/>
</dbReference>
<dbReference type="PROSITE" id="PS50011">
    <property type="entry name" value="PROTEIN_KINASE_DOM"/>
    <property type="match status" value="1"/>
</dbReference>
<feature type="binding site" evidence="15">
    <location>
        <position position="373"/>
    </location>
    <ligand>
        <name>ATP</name>
        <dbReference type="ChEBI" id="CHEBI:30616"/>
    </ligand>
</feature>
<dbReference type="PROSITE" id="PS51473">
    <property type="entry name" value="GNK2"/>
    <property type="match status" value="2"/>
</dbReference>
<dbReference type="CDD" id="cd14066">
    <property type="entry name" value="STKc_IRAK"/>
    <property type="match status" value="1"/>
</dbReference>
<dbReference type="CDD" id="cd23509">
    <property type="entry name" value="Gnk2-like"/>
    <property type="match status" value="2"/>
</dbReference>
<feature type="region of interest" description="Disordered" evidence="16">
    <location>
        <begin position="245"/>
        <end position="280"/>
    </location>
</feature>
<keyword evidence="2" id="KW-0723">Serine/threonine-protein kinase</keyword>
<keyword evidence="8 15" id="KW-0547">Nucleotide-binding</keyword>
<feature type="signal peptide" evidence="18">
    <location>
        <begin position="1"/>
        <end position="23"/>
    </location>
</feature>
<dbReference type="Pfam" id="PF01657">
    <property type="entry name" value="Stress-antifung"/>
    <property type="match status" value="2"/>
</dbReference>
<evidence type="ECO:0000256" key="14">
    <source>
        <dbReference type="ARBA" id="ARBA00023180"/>
    </source>
</evidence>
<dbReference type="GO" id="GO:0009737">
    <property type="term" value="P:response to abscisic acid"/>
    <property type="evidence" value="ECO:0007669"/>
    <property type="project" value="UniProtKB-ARBA"/>
</dbReference>
<dbReference type="GO" id="GO:0005886">
    <property type="term" value="C:plasma membrane"/>
    <property type="evidence" value="ECO:0007669"/>
    <property type="project" value="TreeGrafter"/>
</dbReference>
<dbReference type="Gene3D" id="1.10.510.10">
    <property type="entry name" value="Transferase(Phosphotransferase) domain 1"/>
    <property type="match status" value="1"/>
</dbReference>
<dbReference type="AlphaFoldDB" id="A0A7J7BVP5"/>
<dbReference type="Gene3D" id="3.30.200.20">
    <property type="entry name" value="Phosphorylase Kinase, domain 1"/>
    <property type="match status" value="1"/>
</dbReference>
<evidence type="ECO:0000256" key="6">
    <source>
        <dbReference type="ARBA" id="ARBA00022729"/>
    </source>
</evidence>
<comment type="subcellular location">
    <subcellularLocation>
        <location evidence="1">Membrane</location>
        <topology evidence="1">Single-pass membrane protein</topology>
    </subcellularLocation>
</comment>
<keyword evidence="6 18" id="KW-0732">Signal</keyword>
<evidence type="ECO:0000256" key="11">
    <source>
        <dbReference type="ARBA" id="ARBA00022989"/>
    </source>
</evidence>
<feature type="transmembrane region" description="Helical" evidence="17">
    <location>
        <begin position="287"/>
        <end position="309"/>
    </location>
</feature>
<evidence type="ECO:0000259" key="19">
    <source>
        <dbReference type="PROSITE" id="PS50011"/>
    </source>
</evidence>
<dbReference type="FunFam" id="3.30.430.20:FF:000003">
    <property type="entry name" value="Cysteine-rich RLK (RECEPTOR-like protein kinase) 10"/>
    <property type="match status" value="1"/>
</dbReference>
<name>A0A7J7BVP5_TRIWF</name>
<evidence type="ECO:0000256" key="2">
    <source>
        <dbReference type="ARBA" id="ARBA00022527"/>
    </source>
</evidence>
<dbReference type="FunFam" id="3.30.430.20:FF:000007">
    <property type="entry name" value="Cysteine-rich receptor-like protein kinase 11"/>
    <property type="match status" value="1"/>
</dbReference>
<feature type="chain" id="PRO_5029647075" evidence="18">
    <location>
        <begin position="24"/>
        <end position="652"/>
    </location>
</feature>
<keyword evidence="10 15" id="KW-0067">ATP-binding</keyword>
<dbReference type="InterPro" id="IPR002902">
    <property type="entry name" value="GNK2"/>
</dbReference>
<dbReference type="PANTHER" id="PTHR27002">
    <property type="entry name" value="RECEPTOR-LIKE SERINE/THREONINE-PROTEIN KINASE SD1-8"/>
    <property type="match status" value="1"/>
</dbReference>
<dbReference type="Pfam" id="PF07714">
    <property type="entry name" value="PK_Tyr_Ser-Thr"/>
    <property type="match status" value="1"/>
</dbReference>
<evidence type="ECO:0000256" key="16">
    <source>
        <dbReference type="SAM" id="MobiDB-lite"/>
    </source>
</evidence>
<evidence type="ECO:0000256" key="15">
    <source>
        <dbReference type="PROSITE-ProRule" id="PRU10141"/>
    </source>
</evidence>
<reference evidence="21 22" key="1">
    <citation type="journal article" date="2020" name="Nat. Commun.">
        <title>Genome of Tripterygium wilfordii and identification of cytochrome P450 involved in triptolide biosynthesis.</title>
        <authorList>
            <person name="Tu L."/>
            <person name="Su P."/>
            <person name="Zhang Z."/>
            <person name="Gao L."/>
            <person name="Wang J."/>
            <person name="Hu T."/>
            <person name="Zhou J."/>
            <person name="Zhang Y."/>
            <person name="Zhao Y."/>
            <person name="Liu Y."/>
            <person name="Song Y."/>
            <person name="Tong Y."/>
            <person name="Lu Y."/>
            <person name="Yang J."/>
            <person name="Xu C."/>
            <person name="Jia M."/>
            <person name="Peters R.J."/>
            <person name="Huang L."/>
            <person name="Gao W."/>
        </authorList>
    </citation>
    <scope>NUCLEOTIDE SEQUENCE [LARGE SCALE GENOMIC DNA]</scope>
    <source>
        <strain evidence="22">cv. XIE 37</strain>
        <tissue evidence="21">Leaf</tissue>
    </source>
</reference>
<evidence type="ECO:0000256" key="18">
    <source>
        <dbReference type="SAM" id="SignalP"/>
    </source>
</evidence>
<keyword evidence="13 21" id="KW-0675">Receptor</keyword>
<evidence type="ECO:0000256" key="1">
    <source>
        <dbReference type="ARBA" id="ARBA00004167"/>
    </source>
</evidence>
<evidence type="ECO:0000256" key="9">
    <source>
        <dbReference type="ARBA" id="ARBA00022777"/>
    </source>
</evidence>
<evidence type="ECO:0000256" key="12">
    <source>
        <dbReference type="ARBA" id="ARBA00023136"/>
    </source>
</evidence>
<dbReference type="FunCoup" id="A0A7J7BVP5">
    <property type="interactions" value="331"/>
</dbReference>
<feature type="compositionally biased region" description="Pro residues" evidence="16">
    <location>
        <begin position="246"/>
        <end position="260"/>
    </location>
</feature>
<evidence type="ECO:0000256" key="13">
    <source>
        <dbReference type="ARBA" id="ARBA00023170"/>
    </source>
</evidence>
<keyword evidence="4" id="KW-0808">Transferase</keyword>
<dbReference type="InterPro" id="IPR017441">
    <property type="entry name" value="Protein_kinase_ATP_BS"/>
</dbReference>
<comment type="caution">
    <text evidence="21">The sequence shown here is derived from an EMBL/GenBank/DDBJ whole genome shotgun (WGS) entry which is preliminary data.</text>
</comment>
<organism evidence="21 22">
    <name type="scientific">Tripterygium wilfordii</name>
    <name type="common">Thunder God vine</name>
    <dbReference type="NCBI Taxonomy" id="458696"/>
    <lineage>
        <taxon>Eukaryota</taxon>
        <taxon>Viridiplantae</taxon>
        <taxon>Streptophyta</taxon>
        <taxon>Embryophyta</taxon>
        <taxon>Tracheophyta</taxon>
        <taxon>Spermatophyta</taxon>
        <taxon>Magnoliopsida</taxon>
        <taxon>eudicotyledons</taxon>
        <taxon>Gunneridae</taxon>
        <taxon>Pentapetalae</taxon>
        <taxon>rosids</taxon>
        <taxon>fabids</taxon>
        <taxon>Celastrales</taxon>
        <taxon>Celastraceae</taxon>
        <taxon>Tripterygium</taxon>
    </lineage>
</organism>
<feature type="domain" description="Gnk2-homologous" evidence="20">
    <location>
        <begin position="131"/>
        <end position="239"/>
    </location>
</feature>
<evidence type="ECO:0000256" key="17">
    <source>
        <dbReference type="SAM" id="Phobius"/>
    </source>
</evidence>
<keyword evidence="3" id="KW-0597">Phosphoprotein</keyword>
<dbReference type="SMART" id="SM00220">
    <property type="entry name" value="S_TKc"/>
    <property type="match status" value="1"/>
</dbReference>
<feature type="domain" description="Protein kinase" evidence="19">
    <location>
        <begin position="345"/>
        <end position="630"/>
    </location>
</feature>
<dbReference type="Proteomes" id="UP000593562">
    <property type="component" value="Unassembled WGS sequence"/>
</dbReference>
<dbReference type="FunFam" id="1.10.510.10:FF:000343">
    <property type="entry name" value="Cysteine-rich receptor-like protein kinase 28"/>
    <property type="match status" value="1"/>
</dbReference>
<dbReference type="Gene3D" id="3.30.430.20">
    <property type="entry name" value="Gnk2 domain, C-X8-C-X2-C motif"/>
    <property type="match status" value="2"/>
</dbReference>
<evidence type="ECO:0000256" key="10">
    <source>
        <dbReference type="ARBA" id="ARBA00022840"/>
    </source>
</evidence>
<evidence type="ECO:0000256" key="8">
    <source>
        <dbReference type="ARBA" id="ARBA00022741"/>
    </source>
</evidence>
<dbReference type="GO" id="GO:0005524">
    <property type="term" value="F:ATP binding"/>
    <property type="evidence" value="ECO:0007669"/>
    <property type="project" value="UniProtKB-UniRule"/>
</dbReference>
<keyword evidence="14" id="KW-0325">Glycoprotein</keyword>
<evidence type="ECO:0000256" key="4">
    <source>
        <dbReference type="ARBA" id="ARBA00022679"/>
    </source>
</evidence>
<feature type="domain" description="Gnk2-homologous" evidence="20">
    <location>
        <begin position="20"/>
        <end position="125"/>
    </location>
</feature>
<keyword evidence="22" id="KW-1185">Reference proteome</keyword>
<proteinExistence type="predicted"/>
<evidence type="ECO:0000313" key="22">
    <source>
        <dbReference type="Proteomes" id="UP000593562"/>
    </source>
</evidence>
<keyword evidence="12 17" id="KW-0472">Membrane</keyword>
<keyword evidence="5 17" id="KW-0812">Transmembrane</keyword>
<evidence type="ECO:0000313" key="21">
    <source>
        <dbReference type="EMBL" id="KAF5725969.1"/>
    </source>
</evidence>
<keyword evidence="7" id="KW-0677">Repeat</keyword>
<gene>
    <name evidence="21" type="ORF">HS088_TW23G00705</name>
</gene>
<dbReference type="InterPro" id="IPR038408">
    <property type="entry name" value="GNK2_sf"/>
</dbReference>
<dbReference type="GO" id="GO:0004674">
    <property type="term" value="F:protein serine/threonine kinase activity"/>
    <property type="evidence" value="ECO:0007669"/>
    <property type="project" value="UniProtKB-KW"/>
</dbReference>
<feature type="compositionally biased region" description="Low complexity" evidence="16">
    <location>
        <begin position="261"/>
        <end position="275"/>
    </location>
</feature>
<sequence length="652" mass="72407">MQNHIKFVFLSYFISITINFATALRCYTTGNFTSNSTYANNRYQILSSLASNVSTNSGFFNTSIGQEPNKVYALGLCRGDATSESCFDCVNSASQELMAQCPYQKEALSWGADPPCIIRYTNRSFFGILELDPVDSGYNTADISSNITEFDQIWEALMERVIDRASSGSSRIKYATEEVKLSEFQDIHALMQCTPDLSQSDCRECLRESVSSFQRCCSGKQGGYVQRPNCIFRWDLYSFYNASASPPAPPPPSLSPPPSPSSNSSPGTTNTTNANDDNDGSIEPGTIAAIVVPTVTFIAFLALTCIFLIQRRRKRYQQVKNADEVEKVKSLQFDLGTIRNATDNFSDANKLGQGGFGAVYKGTLPDGQYVAVKRLSRHSSQGEVEFKNEVLLMTKLHHRNLVRLLGFCLAGSERLLIYEFVPNSSLDHFIFDPTKRALLNWQNRYRIVGGIARGLLYLHEDSRLRIIHRDLKAGNIMLDEEMSPKISDFGMAKLFEVDQTQDDTSRVVGTYGYMAPEYAMHGHFSIKSDVYSFGVLVLEIISGQRINHFHYGEEAEDLLTFAWKNWNVGTVSNLLDPTLRVGSRSEMMRCIHIGLLCVQENVASRPTMASVVLMLSSSSVSLSAPLRPAFFSGTFVDSEASASATTADQSKS</sequence>
<dbReference type="EMBL" id="JAAARO010000023">
    <property type="protein sequence ID" value="KAF5725969.1"/>
    <property type="molecule type" value="Genomic_DNA"/>
</dbReference>
<dbReference type="InterPro" id="IPR001245">
    <property type="entry name" value="Ser-Thr/Tyr_kinase_cat_dom"/>
</dbReference>
<dbReference type="PROSITE" id="PS00108">
    <property type="entry name" value="PROTEIN_KINASE_ST"/>
    <property type="match status" value="1"/>
</dbReference>
<dbReference type="InParanoid" id="A0A7J7BVP5"/>
<keyword evidence="9 21" id="KW-0418">Kinase</keyword>
<dbReference type="InterPro" id="IPR008271">
    <property type="entry name" value="Ser/Thr_kinase_AS"/>
</dbReference>
<dbReference type="FunFam" id="3.30.200.20:FF:000142">
    <property type="entry name" value="Cysteine-rich receptor-like protein kinase 10"/>
    <property type="match status" value="1"/>
</dbReference>
<evidence type="ECO:0000256" key="5">
    <source>
        <dbReference type="ARBA" id="ARBA00022692"/>
    </source>
</evidence>
<dbReference type="SUPFAM" id="SSF56112">
    <property type="entry name" value="Protein kinase-like (PK-like)"/>
    <property type="match status" value="1"/>
</dbReference>
<accession>A0A7J7BVP5</accession>
<dbReference type="PANTHER" id="PTHR27002:SF861">
    <property type="entry name" value="CYSTEINE-RICH RECEPTOR-LIKE PROTEIN KINASE 14 ISOFORM X1"/>
    <property type="match status" value="1"/>
</dbReference>
<evidence type="ECO:0000256" key="3">
    <source>
        <dbReference type="ARBA" id="ARBA00022553"/>
    </source>
</evidence>
<keyword evidence="11 17" id="KW-1133">Transmembrane helix</keyword>